<proteinExistence type="predicted"/>
<keyword evidence="1" id="KW-0812">Transmembrane</keyword>
<feature type="transmembrane region" description="Helical" evidence="1">
    <location>
        <begin position="12"/>
        <end position="33"/>
    </location>
</feature>
<evidence type="ECO:0000313" key="3">
    <source>
        <dbReference type="Proteomes" id="UP000632377"/>
    </source>
</evidence>
<accession>A0ABS1T8G5</accession>
<dbReference type="Proteomes" id="UP000632377">
    <property type="component" value="Unassembled WGS sequence"/>
</dbReference>
<reference evidence="2 3" key="1">
    <citation type="submission" date="2021-01" db="EMBL/GenBank/DDBJ databases">
        <title>Genome public.</title>
        <authorList>
            <person name="Liu C."/>
            <person name="Sun Q."/>
        </authorList>
    </citation>
    <scope>NUCLEOTIDE SEQUENCE [LARGE SCALE GENOMIC DNA]</scope>
    <source>
        <strain evidence="2 3">YIM B02515</strain>
    </source>
</reference>
<sequence>MIKAIVPYIIHSLELIGIFIIVVATIKAFYIYLKTITNPNKNQIKIDFAESVALAIEFKLASEIIKTVIIHTMNDLYILGAVVLIRIVLTFVIDWEIKQFQNKNHNANTKQ</sequence>
<protein>
    <submittedName>
        <fullName evidence="2">DUF1622 domain-containing protein</fullName>
    </submittedName>
</protein>
<evidence type="ECO:0000256" key="1">
    <source>
        <dbReference type="SAM" id="Phobius"/>
    </source>
</evidence>
<dbReference type="Pfam" id="PF07784">
    <property type="entry name" value="DUF1622"/>
    <property type="match status" value="1"/>
</dbReference>
<dbReference type="PANTHER" id="PTHR38468:SF1">
    <property type="entry name" value="SLL0939 PROTEIN"/>
    <property type="match status" value="1"/>
</dbReference>
<keyword evidence="3" id="KW-1185">Reference proteome</keyword>
<evidence type="ECO:0000313" key="2">
    <source>
        <dbReference type="EMBL" id="MBL4934639.1"/>
    </source>
</evidence>
<dbReference type="EMBL" id="JAESWC010000001">
    <property type="protein sequence ID" value="MBL4934639.1"/>
    <property type="molecule type" value="Genomic_DNA"/>
</dbReference>
<name>A0ABS1T8G5_9CLOT</name>
<keyword evidence="1" id="KW-0472">Membrane</keyword>
<dbReference type="PANTHER" id="PTHR38468">
    <property type="entry name" value="SLL0939 PROTEIN"/>
    <property type="match status" value="1"/>
</dbReference>
<dbReference type="InterPro" id="IPR012427">
    <property type="entry name" value="DUF1622"/>
</dbReference>
<organism evidence="2 3">
    <name type="scientific">Clostridium rhizosphaerae</name>
    <dbReference type="NCBI Taxonomy" id="2803861"/>
    <lineage>
        <taxon>Bacteria</taxon>
        <taxon>Bacillati</taxon>
        <taxon>Bacillota</taxon>
        <taxon>Clostridia</taxon>
        <taxon>Eubacteriales</taxon>
        <taxon>Clostridiaceae</taxon>
        <taxon>Clostridium</taxon>
    </lineage>
</organism>
<feature type="transmembrane region" description="Helical" evidence="1">
    <location>
        <begin position="76"/>
        <end position="95"/>
    </location>
</feature>
<comment type="caution">
    <text evidence="2">The sequence shown here is derived from an EMBL/GenBank/DDBJ whole genome shotgun (WGS) entry which is preliminary data.</text>
</comment>
<gene>
    <name evidence="2" type="ORF">JK636_02580</name>
</gene>
<keyword evidence="1" id="KW-1133">Transmembrane helix</keyword>